<name>A0A212EVU1_DANPL</name>
<keyword evidence="8" id="KW-0411">Iron-sulfur</keyword>
<proteinExistence type="predicted"/>
<dbReference type="GO" id="GO:0005506">
    <property type="term" value="F:iron ion binding"/>
    <property type="evidence" value="ECO:0007669"/>
    <property type="project" value="InterPro"/>
</dbReference>
<dbReference type="InterPro" id="IPR016169">
    <property type="entry name" value="FAD-bd_PCMH_sub2"/>
</dbReference>
<feature type="domain" description="FAD-binding PCMH-type" evidence="11">
    <location>
        <begin position="243"/>
        <end position="388"/>
    </location>
</feature>
<dbReference type="InterPro" id="IPR002346">
    <property type="entry name" value="Mopterin_DH_FAD-bd"/>
</dbReference>
<dbReference type="PROSITE" id="PS51387">
    <property type="entry name" value="FAD_PCMH"/>
    <property type="match status" value="1"/>
</dbReference>
<dbReference type="InterPro" id="IPR016208">
    <property type="entry name" value="Ald_Oxase/xanthine_DH-like"/>
</dbReference>
<dbReference type="InterPro" id="IPR036010">
    <property type="entry name" value="2Fe-2S_ferredoxin-like_sf"/>
</dbReference>
<dbReference type="InterPro" id="IPR016166">
    <property type="entry name" value="FAD-bd_PCMH"/>
</dbReference>
<comment type="subunit">
    <text evidence="2">Homodimer.</text>
</comment>
<keyword evidence="7" id="KW-0408">Iron</keyword>
<keyword evidence="3" id="KW-0500">Molybdenum</keyword>
<dbReference type="InterPro" id="IPR012675">
    <property type="entry name" value="Beta-grasp_dom_sf"/>
</dbReference>
<dbReference type="InterPro" id="IPR002888">
    <property type="entry name" value="2Fe-2S-bd"/>
</dbReference>
<dbReference type="GO" id="GO:0005777">
    <property type="term" value="C:peroxisome"/>
    <property type="evidence" value="ECO:0007669"/>
    <property type="project" value="UniProtKB-SubCell"/>
</dbReference>
<dbReference type="PANTHER" id="PTHR11908">
    <property type="entry name" value="XANTHINE DEHYDROGENASE"/>
    <property type="match status" value="1"/>
</dbReference>
<evidence type="ECO:0000256" key="9">
    <source>
        <dbReference type="ARBA" id="ARBA00023140"/>
    </source>
</evidence>
<evidence type="ECO:0000256" key="7">
    <source>
        <dbReference type="ARBA" id="ARBA00023004"/>
    </source>
</evidence>
<gene>
    <name evidence="12" type="ORF">KGM_208000A</name>
</gene>
<keyword evidence="9" id="KW-0576">Peroxisome</keyword>
<dbReference type="Gene3D" id="3.10.20.30">
    <property type="match status" value="1"/>
</dbReference>
<evidence type="ECO:0000256" key="5">
    <source>
        <dbReference type="ARBA" id="ARBA00022723"/>
    </source>
</evidence>
<dbReference type="InterPro" id="IPR036318">
    <property type="entry name" value="FAD-bd_PCMH-like_sf"/>
</dbReference>
<dbReference type="InterPro" id="IPR036884">
    <property type="entry name" value="2Fe-2S-bd_dom_sf"/>
</dbReference>
<protein>
    <submittedName>
        <fullName evidence="12">Aldehyde oxidase</fullName>
    </submittedName>
</protein>
<accession>A0A212EVU1</accession>
<dbReference type="SUPFAM" id="SSF54292">
    <property type="entry name" value="2Fe-2S ferredoxin-like"/>
    <property type="match status" value="1"/>
</dbReference>
<keyword evidence="4" id="KW-0001">2Fe-2S</keyword>
<dbReference type="Gene3D" id="3.30.465.10">
    <property type="match status" value="1"/>
</dbReference>
<keyword evidence="6" id="KW-0560">Oxidoreductase</keyword>
<evidence type="ECO:0000256" key="3">
    <source>
        <dbReference type="ARBA" id="ARBA00022505"/>
    </source>
</evidence>
<evidence type="ECO:0000259" key="11">
    <source>
        <dbReference type="PROSITE" id="PS51387"/>
    </source>
</evidence>
<dbReference type="SUPFAM" id="SSF56176">
    <property type="entry name" value="FAD-binding/transporter-associated domain-like"/>
    <property type="match status" value="1"/>
</dbReference>
<dbReference type="CDD" id="cd00207">
    <property type="entry name" value="fer2"/>
    <property type="match status" value="1"/>
</dbReference>
<dbReference type="AlphaFoldDB" id="A0A212EVU1"/>
<dbReference type="eggNOG" id="KOG0430">
    <property type="taxonomic scope" value="Eukaryota"/>
</dbReference>
<evidence type="ECO:0000256" key="6">
    <source>
        <dbReference type="ARBA" id="ARBA00023002"/>
    </source>
</evidence>
<dbReference type="Pfam" id="PF01799">
    <property type="entry name" value="Fer2_2"/>
    <property type="match status" value="1"/>
</dbReference>
<evidence type="ECO:0000313" key="13">
    <source>
        <dbReference type="Proteomes" id="UP000007151"/>
    </source>
</evidence>
<dbReference type="PROSITE" id="PS00197">
    <property type="entry name" value="2FE2S_FER_1"/>
    <property type="match status" value="1"/>
</dbReference>
<dbReference type="GO" id="GO:0051537">
    <property type="term" value="F:2 iron, 2 sulfur cluster binding"/>
    <property type="evidence" value="ECO:0007669"/>
    <property type="project" value="UniProtKB-KW"/>
</dbReference>
<comment type="subcellular location">
    <subcellularLocation>
        <location evidence="1">Peroxisome</location>
    </subcellularLocation>
</comment>
<keyword evidence="13" id="KW-1185">Reference proteome</keyword>
<dbReference type="Gene3D" id="1.10.150.120">
    <property type="entry name" value="[2Fe-2S]-binding domain"/>
    <property type="match status" value="1"/>
</dbReference>
<organism evidence="12 13">
    <name type="scientific">Danaus plexippus plexippus</name>
    <dbReference type="NCBI Taxonomy" id="278856"/>
    <lineage>
        <taxon>Eukaryota</taxon>
        <taxon>Metazoa</taxon>
        <taxon>Ecdysozoa</taxon>
        <taxon>Arthropoda</taxon>
        <taxon>Hexapoda</taxon>
        <taxon>Insecta</taxon>
        <taxon>Pterygota</taxon>
        <taxon>Neoptera</taxon>
        <taxon>Endopterygota</taxon>
        <taxon>Lepidoptera</taxon>
        <taxon>Glossata</taxon>
        <taxon>Ditrysia</taxon>
        <taxon>Papilionoidea</taxon>
        <taxon>Nymphalidae</taxon>
        <taxon>Danainae</taxon>
        <taxon>Danaini</taxon>
        <taxon>Danaina</taxon>
        <taxon>Danaus</taxon>
        <taxon>Danaus</taxon>
    </lineage>
</organism>
<evidence type="ECO:0000256" key="8">
    <source>
        <dbReference type="ARBA" id="ARBA00023014"/>
    </source>
</evidence>
<keyword evidence="5" id="KW-0479">Metal-binding</keyword>
<dbReference type="Pfam" id="PF00111">
    <property type="entry name" value="Fer2"/>
    <property type="match status" value="1"/>
</dbReference>
<evidence type="ECO:0000313" key="12">
    <source>
        <dbReference type="EMBL" id="OWR45615.1"/>
    </source>
</evidence>
<dbReference type="KEGG" id="dpl:KGM_208000A"/>
<comment type="caution">
    <text evidence="12">The sequence shown here is derived from an EMBL/GenBank/DDBJ whole genome shotgun (WGS) entry which is preliminary data.</text>
</comment>
<feature type="domain" description="2Fe-2S ferredoxin-type" evidence="10">
    <location>
        <begin position="29"/>
        <end position="118"/>
    </location>
</feature>
<dbReference type="STRING" id="278856.A0A212EVU1"/>
<evidence type="ECO:0000256" key="2">
    <source>
        <dbReference type="ARBA" id="ARBA00011738"/>
    </source>
</evidence>
<dbReference type="Pfam" id="PF00941">
    <property type="entry name" value="FAD_binding_5"/>
    <property type="match status" value="1"/>
</dbReference>
<dbReference type="GO" id="GO:0016491">
    <property type="term" value="F:oxidoreductase activity"/>
    <property type="evidence" value="ECO:0007669"/>
    <property type="project" value="UniProtKB-KW"/>
</dbReference>
<dbReference type="InterPro" id="IPR001041">
    <property type="entry name" value="2Fe-2S_ferredoxin-type"/>
</dbReference>
<dbReference type="InterPro" id="IPR006058">
    <property type="entry name" value="2Fe2S_fd_BS"/>
</dbReference>
<dbReference type="PROSITE" id="PS51085">
    <property type="entry name" value="2FE2S_FER_2"/>
    <property type="match status" value="1"/>
</dbReference>
<dbReference type="InParanoid" id="A0A212EVU1"/>
<reference evidence="12 13" key="1">
    <citation type="journal article" date="2011" name="Cell">
        <title>The monarch butterfly genome yields insights into long-distance migration.</title>
        <authorList>
            <person name="Zhan S."/>
            <person name="Merlin C."/>
            <person name="Boore J.L."/>
            <person name="Reppert S.M."/>
        </authorList>
    </citation>
    <scope>NUCLEOTIDE SEQUENCE [LARGE SCALE GENOMIC DNA]</scope>
    <source>
        <strain evidence="12">F-2</strain>
    </source>
</reference>
<feature type="non-terminal residue" evidence="12">
    <location>
        <position position="388"/>
    </location>
</feature>
<dbReference type="Proteomes" id="UP000007151">
    <property type="component" value="Unassembled WGS sequence"/>
</dbReference>
<evidence type="ECO:0000259" key="10">
    <source>
        <dbReference type="PROSITE" id="PS51085"/>
    </source>
</evidence>
<dbReference type="EMBL" id="AGBW02012116">
    <property type="protein sequence ID" value="OWR45615.1"/>
    <property type="molecule type" value="Genomic_DNA"/>
</dbReference>
<dbReference type="SUPFAM" id="SSF47741">
    <property type="entry name" value="CO dehydrogenase ISP C-domain like"/>
    <property type="match status" value="1"/>
</dbReference>
<evidence type="ECO:0000256" key="1">
    <source>
        <dbReference type="ARBA" id="ARBA00004275"/>
    </source>
</evidence>
<dbReference type="PANTHER" id="PTHR11908:SF132">
    <property type="entry name" value="ALDEHYDE OXIDASE 1-RELATED"/>
    <property type="match status" value="1"/>
</dbReference>
<dbReference type="GO" id="GO:0071949">
    <property type="term" value="F:FAD binding"/>
    <property type="evidence" value="ECO:0007669"/>
    <property type="project" value="InterPro"/>
</dbReference>
<sequence>MNTMCSPANTISFTVNGEKYSGIIFLIVYVMKIIPKNYYIVMSLSAVGGEVSSCTTLLDYLRRHLELRGTKYMCLEGGCGACIVNVTKKPGEPSQSINSCMVLITSCADWDINTIEKVGNRKDGYHVLQKALAENNGTQCGYCSPGWIMAMYSILKNRRPTMLQIEQSFGSNICRCTGYRPILETFKRFSSDSENPINILDIEDLKLETCSKSGSICSQHRCDEFEWCMVSKNHIYNEILHIKLRDNRDWYNAGDTDDIFSIWNKKGTDSYMLIAGNTGKGVYPIIEYPKVLININEISELRKYYLDQNLVIGSSTTLTEFMNIIEVESSTDNFSYLKILYDHLKLVANISIRNIATIGGNLILKNRHPEFQSDIYLLLETVGAQITI</sequence>
<evidence type="ECO:0000256" key="4">
    <source>
        <dbReference type="ARBA" id="ARBA00022714"/>
    </source>
</evidence>